<name>A0ABM1YAE4_AEDAL</name>
<dbReference type="Pfam" id="PF26215">
    <property type="entry name" value="HTH_animal"/>
    <property type="match status" value="1"/>
</dbReference>
<organism evidence="2 3">
    <name type="scientific">Aedes albopictus</name>
    <name type="common">Asian tiger mosquito</name>
    <name type="synonym">Stegomyia albopicta</name>
    <dbReference type="NCBI Taxonomy" id="7160"/>
    <lineage>
        <taxon>Eukaryota</taxon>
        <taxon>Metazoa</taxon>
        <taxon>Ecdysozoa</taxon>
        <taxon>Arthropoda</taxon>
        <taxon>Hexapoda</taxon>
        <taxon>Insecta</taxon>
        <taxon>Pterygota</taxon>
        <taxon>Neoptera</taxon>
        <taxon>Endopterygota</taxon>
        <taxon>Diptera</taxon>
        <taxon>Nematocera</taxon>
        <taxon>Culicoidea</taxon>
        <taxon>Culicidae</taxon>
        <taxon>Culicinae</taxon>
        <taxon>Aedini</taxon>
        <taxon>Aedes</taxon>
        <taxon>Stegomyia</taxon>
    </lineage>
</organism>
<evidence type="ECO:0000313" key="3">
    <source>
        <dbReference type="Proteomes" id="UP000069940"/>
    </source>
</evidence>
<dbReference type="PROSITE" id="PS50878">
    <property type="entry name" value="RT_POL"/>
    <property type="match status" value="1"/>
</dbReference>
<reference evidence="3" key="1">
    <citation type="journal article" date="2015" name="Proc. Natl. Acad. Sci. U.S.A.">
        <title>Genome sequence of the Asian Tiger mosquito, Aedes albopictus, reveals insights into its biology, genetics, and evolution.</title>
        <authorList>
            <person name="Chen X.G."/>
            <person name="Jiang X."/>
            <person name="Gu J."/>
            <person name="Xu M."/>
            <person name="Wu Y."/>
            <person name="Deng Y."/>
            <person name="Zhang C."/>
            <person name="Bonizzoni M."/>
            <person name="Dermauw W."/>
            <person name="Vontas J."/>
            <person name="Armbruster P."/>
            <person name="Huang X."/>
            <person name="Yang Y."/>
            <person name="Zhang H."/>
            <person name="He W."/>
            <person name="Peng H."/>
            <person name="Liu Y."/>
            <person name="Wu K."/>
            <person name="Chen J."/>
            <person name="Lirakis M."/>
            <person name="Topalis P."/>
            <person name="Van Leeuwen T."/>
            <person name="Hall A.B."/>
            <person name="Jiang X."/>
            <person name="Thorpe C."/>
            <person name="Mueller R.L."/>
            <person name="Sun C."/>
            <person name="Waterhouse R.M."/>
            <person name="Yan G."/>
            <person name="Tu Z.J."/>
            <person name="Fang X."/>
            <person name="James A.A."/>
        </authorList>
    </citation>
    <scope>NUCLEOTIDE SEQUENCE [LARGE SCALE GENOMIC DNA]</scope>
    <source>
        <strain evidence="3">Foshan</strain>
    </source>
</reference>
<feature type="domain" description="Reverse transcriptase" evidence="1">
    <location>
        <begin position="1"/>
        <end position="98"/>
    </location>
</feature>
<dbReference type="CDD" id="cd00304">
    <property type="entry name" value="RT_like"/>
    <property type="match status" value="1"/>
</dbReference>
<proteinExistence type="predicted"/>
<accession>A0ABM1YAE4</accession>
<dbReference type="GeneID" id="134290852"/>
<dbReference type="PANTHER" id="PTHR21301">
    <property type="entry name" value="REVERSE TRANSCRIPTASE"/>
    <property type="match status" value="1"/>
</dbReference>
<evidence type="ECO:0000313" key="2">
    <source>
        <dbReference type="EnsemblMetazoa" id="AALFPA23_007312.P9691"/>
    </source>
</evidence>
<dbReference type="InterPro" id="IPR058912">
    <property type="entry name" value="HTH_animal"/>
</dbReference>
<reference evidence="2" key="2">
    <citation type="submission" date="2025-05" db="UniProtKB">
        <authorList>
            <consortium name="EnsemblMetazoa"/>
        </authorList>
    </citation>
    <scope>IDENTIFICATION</scope>
    <source>
        <strain evidence="2">Foshan</strain>
    </source>
</reference>
<dbReference type="InterPro" id="IPR000477">
    <property type="entry name" value="RT_dom"/>
</dbReference>
<dbReference type="PANTHER" id="PTHR21301:SF10">
    <property type="entry name" value="REVERSE TRANSCRIPTASE DOMAIN-CONTAINING PROTEIN"/>
    <property type="match status" value="1"/>
</dbReference>
<dbReference type="Proteomes" id="UP000069940">
    <property type="component" value="Unassembled WGS sequence"/>
</dbReference>
<dbReference type="RefSeq" id="XP_062714048.1">
    <property type="nucleotide sequence ID" value="XM_062858064.1"/>
</dbReference>
<sequence length="199" mass="22946">MGNPLSPIIADLVMEDILDEATSKSNHTIPYIRKYVDDLFLVLRPEQVQSVLNTFNEVNPSIQFTAEREEESRLPFLDMTLVRQQDQTVKTEWYSKSIASGRFLNYYSGHPMHQKINVAENFARRVMLFSTNLDIQSIKTTIHQQLKANDYPTCLINKITNRAKHRAIENDTAMDVSTTQQTDTKFYSLTNIEGLTQQI</sequence>
<protein>
    <recommendedName>
        <fullName evidence="1">Reverse transcriptase domain-containing protein</fullName>
    </recommendedName>
</protein>
<keyword evidence="3" id="KW-1185">Reference proteome</keyword>
<dbReference type="EnsemblMetazoa" id="AALFPA23_007312.R9691">
    <property type="protein sequence ID" value="AALFPA23_007312.P9691"/>
    <property type="gene ID" value="AALFPA23_007312"/>
</dbReference>
<evidence type="ECO:0000259" key="1">
    <source>
        <dbReference type="PROSITE" id="PS50878"/>
    </source>
</evidence>